<dbReference type="EMBL" id="MTYJ01000154">
    <property type="protein sequence ID" value="OQV12089.1"/>
    <property type="molecule type" value="Genomic_DNA"/>
</dbReference>
<evidence type="ECO:0000256" key="7">
    <source>
        <dbReference type="ARBA" id="ARBA00022824"/>
    </source>
</evidence>
<dbReference type="InterPro" id="IPR007873">
    <property type="entry name" value="Glycosyltransferase_ALG3"/>
</dbReference>
<feature type="transmembrane region" description="Helical" evidence="12">
    <location>
        <begin position="298"/>
        <end position="318"/>
    </location>
</feature>
<dbReference type="Proteomes" id="UP000192578">
    <property type="component" value="Unassembled WGS sequence"/>
</dbReference>
<comment type="catalytic activity">
    <reaction evidence="10">
        <text>an alpha-D-Man-(1-&gt;2)-alpha-D-Man-(1-&gt;2)-alpha-D-Man-(1-&gt;3)-[alpha-D-Man-(1-&gt;6)]-beta-D-Man-(1-&gt;4)-beta-D-GlcNAc-(1-&gt;4)-alpha-D-GlcNAc-diphospho-di-trans,poly-cis-dolichol + a di-trans,poly-cis-dolichyl beta-D-mannosyl phosphate = an alpha-D-Man-(1-&gt;2)-alpha-D-Man-(1-&gt;2)-alpha-D-Man-(1-&gt;3)-[alpha-D-Man-(1-&gt;3)-alpha-D-Man-(1-&gt;6)]-beta-D-Man-(1-&gt;4)-beta-D-GlcNAc-(1-&gt;4)-alpha-D-GlcNAc-diphospho-di-trans,poly-cis-dolichol + a di-trans,poly-cis-dolichyl phosphate + H(+)</text>
        <dbReference type="Rhea" id="RHEA:29527"/>
        <dbReference type="Rhea" id="RHEA-COMP:19498"/>
        <dbReference type="Rhea" id="RHEA-COMP:19501"/>
        <dbReference type="Rhea" id="RHEA-COMP:19516"/>
        <dbReference type="Rhea" id="RHEA-COMP:19517"/>
        <dbReference type="ChEBI" id="CHEBI:15378"/>
        <dbReference type="ChEBI" id="CHEBI:57683"/>
        <dbReference type="ChEBI" id="CHEBI:58211"/>
        <dbReference type="ChEBI" id="CHEBI:132515"/>
        <dbReference type="ChEBI" id="CHEBI:132516"/>
        <dbReference type="EC" id="2.4.1.258"/>
    </reaction>
    <physiologicalReaction direction="left-to-right" evidence="10">
        <dbReference type="Rhea" id="RHEA:29528"/>
    </physiologicalReaction>
</comment>
<keyword evidence="4" id="KW-0328">Glycosyltransferase</keyword>
<keyword evidence="6 12" id="KW-0812">Transmembrane</keyword>
<comment type="caution">
    <text evidence="13">The sequence shown here is derived from an EMBL/GenBank/DDBJ whole genome shotgun (WGS) entry which is preliminary data.</text>
</comment>
<evidence type="ECO:0000256" key="5">
    <source>
        <dbReference type="ARBA" id="ARBA00022679"/>
    </source>
</evidence>
<feature type="transmembrane region" description="Helical" evidence="12">
    <location>
        <begin position="354"/>
        <end position="370"/>
    </location>
</feature>
<keyword evidence="8 12" id="KW-1133">Transmembrane helix</keyword>
<organism evidence="13 14">
    <name type="scientific">Hypsibius exemplaris</name>
    <name type="common">Freshwater tardigrade</name>
    <dbReference type="NCBI Taxonomy" id="2072580"/>
    <lineage>
        <taxon>Eukaryota</taxon>
        <taxon>Metazoa</taxon>
        <taxon>Ecdysozoa</taxon>
        <taxon>Tardigrada</taxon>
        <taxon>Eutardigrada</taxon>
        <taxon>Parachela</taxon>
        <taxon>Hypsibioidea</taxon>
        <taxon>Hypsibiidae</taxon>
        <taxon>Hypsibius</taxon>
    </lineage>
</organism>
<evidence type="ECO:0000256" key="10">
    <source>
        <dbReference type="ARBA" id="ARBA00049506"/>
    </source>
</evidence>
<dbReference type="EC" id="2.4.1.258" evidence="3"/>
<dbReference type="Pfam" id="PF05208">
    <property type="entry name" value="ALG3"/>
    <property type="match status" value="1"/>
</dbReference>
<feature type="transmembrane region" description="Helical" evidence="12">
    <location>
        <begin position="108"/>
        <end position="125"/>
    </location>
</feature>
<dbReference type="GO" id="GO:0005789">
    <property type="term" value="C:endoplasmic reticulum membrane"/>
    <property type="evidence" value="ECO:0007669"/>
    <property type="project" value="UniProtKB-SubCell"/>
</dbReference>
<evidence type="ECO:0000313" key="14">
    <source>
        <dbReference type="Proteomes" id="UP000192578"/>
    </source>
</evidence>
<accession>A0A1W0WA48</accession>
<feature type="transmembrane region" description="Helical" evidence="12">
    <location>
        <begin position="240"/>
        <end position="261"/>
    </location>
</feature>
<dbReference type="PANTHER" id="PTHR12646:SF0">
    <property type="entry name" value="DOL-P-MAN:MAN(5)GLCNAC(2)-PP-DOL ALPHA-1,3-MANNOSYLTRANSFERASE"/>
    <property type="match status" value="1"/>
</dbReference>
<sequence>MPAMPANRPRGNKPHSSKQSTSKLPRTPAAFVALIESYIWNVVLSMWNPKVAKRWSRLLLVLEVCLCATIIKRVNYTEIDWQAYMQEVEGFLNGTLDYSKLEGGTGPLVYPAGFVYIFSGLYYLTDHGKDVVSAQAIFAGIYIAMLALVFRLYIKTRHIAPYVLVIMSLTSFRIHSLFVLRLFNDCVAMLLFYGSANLFVGNRWLTGCLLFSSAVSVKMSVLLFAPGLLFLLLQQGYRTTVLGLAICAGWQVLLATPFLIVNPIAYLERSFDLGRVFLYEWTVNWRFVSEKFFLDRSFHVALFGLHLVLLVALCWRCWLPLRRAVRTTDAVGVNAKLMVLFTSNFVGIACSRSMHYQFYVWYFHTLHFLLWTMPMRFVTRALLLGMIEFAFAFSYPSTNFSSGVLFLSHVFIVASILRNGPSRSPSVALNAP</sequence>
<comment type="subcellular location">
    <subcellularLocation>
        <location evidence="1">Endoplasmic reticulum membrane</location>
        <topology evidence="1">Multi-pass membrane protein</topology>
    </subcellularLocation>
</comment>
<dbReference type="PANTHER" id="PTHR12646">
    <property type="entry name" value="NOT56 - RELATED"/>
    <property type="match status" value="1"/>
</dbReference>
<evidence type="ECO:0000256" key="9">
    <source>
        <dbReference type="ARBA" id="ARBA00023136"/>
    </source>
</evidence>
<feature type="transmembrane region" description="Helical" evidence="12">
    <location>
        <begin position="204"/>
        <end position="233"/>
    </location>
</feature>
<dbReference type="AlphaFoldDB" id="A0A1W0WA48"/>
<dbReference type="GO" id="GO:0052925">
    <property type="term" value="F:dol-P-Man:Man(5)GlcNAc(2)-PP-Dol alpha-1,3-mannosyltransferase activity"/>
    <property type="evidence" value="ECO:0007669"/>
    <property type="project" value="UniProtKB-EC"/>
</dbReference>
<feature type="transmembrane region" description="Helical" evidence="12">
    <location>
        <begin position="400"/>
        <end position="417"/>
    </location>
</feature>
<evidence type="ECO:0000256" key="2">
    <source>
        <dbReference type="ARBA" id="ARBA00004922"/>
    </source>
</evidence>
<comment type="pathway">
    <text evidence="2">Protein modification; protein glycosylation.</text>
</comment>
<evidence type="ECO:0000256" key="1">
    <source>
        <dbReference type="ARBA" id="ARBA00004477"/>
    </source>
</evidence>
<evidence type="ECO:0000256" key="8">
    <source>
        <dbReference type="ARBA" id="ARBA00022989"/>
    </source>
</evidence>
<keyword evidence="14" id="KW-1185">Reference proteome</keyword>
<evidence type="ECO:0000256" key="12">
    <source>
        <dbReference type="SAM" id="Phobius"/>
    </source>
</evidence>
<evidence type="ECO:0000256" key="6">
    <source>
        <dbReference type="ARBA" id="ARBA00022692"/>
    </source>
</evidence>
<name>A0A1W0WA48_HYPEX</name>
<gene>
    <name evidence="13" type="ORF">BV898_13648</name>
</gene>
<keyword evidence="7" id="KW-0256">Endoplasmic reticulum</keyword>
<feature type="region of interest" description="Disordered" evidence="11">
    <location>
        <begin position="1"/>
        <end position="24"/>
    </location>
</feature>
<reference evidence="14" key="1">
    <citation type="submission" date="2017-01" db="EMBL/GenBank/DDBJ databases">
        <title>Comparative genomics of anhydrobiosis in the tardigrade Hypsibius dujardini.</title>
        <authorList>
            <person name="Yoshida Y."/>
            <person name="Koutsovoulos G."/>
            <person name="Laetsch D."/>
            <person name="Stevens L."/>
            <person name="Kumar S."/>
            <person name="Horikawa D."/>
            <person name="Ishino K."/>
            <person name="Komine S."/>
            <person name="Tomita M."/>
            <person name="Blaxter M."/>
            <person name="Arakawa K."/>
        </authorList>
    </citation>
    <scope>NUCLEOTIDE SEQUENCE [LARGE SCALE GENOMIC DNA]</scope>
    <source>
        <strain evidence="14">Z151</strain>
    </source>
</reference>
<feature type="transmembrane region" description="Helical" evidence="12">
    <location>
        <begin position="131"/>
        <end position="150"/>
    </location>
</feature>
<evidence type="ECO:0000313" key="13">
    <source>
        <dbReference type="EMBL" id="OQV12089.1"/>
    </source>
</evidence>
<keyword evidence="5" id="KW-0808">Transferase</keyword>
<protein>
    <recommendedName>
        <fullName evidence="3">dolichyl-P-Man:Man5GlcNAc2-PP-dolichol alpha-1,3-mannosyltransferase</fullName>
        <ecNumber evidence="3">2.4.1.258</ecNumber>
    </recommendedName>
</protein>
<keyword evidence="9 12" id="KW-0472">Membrane</keyword>
<evidence type="ECO:0000256" key="4">
    <source>
        <dbReference type="ARBA" id="ARBA00022676"/>
    </source>
</evidence>
<evidence type="ECO:0000256" key="3">
    <source>
        <dbReference type="ARBA" id="ARBA00011964"/>
    </source>
</evidence>
<evidence type="ECO:0000256" key="11">
    <source>
        <dbReference type="SAM" id="MobiDB-lite"/>
    </source>
</evidence>
<proteinExistence type="predicted"/>
<dbReference type="OrthoDB" id="20028at2759"/>